<proteinExistence type="predicted"/>
<dbReference type="OrthoDB" id="2373987at2759"/>
<organism evidence="1 2">
    <name type="scientific">Biomphalaria glabrata</name>
    <name type="common">Bloodfluke planorb</name>
    <name type="synonym">Freshwater snail</name>
    <dbReference type="NCBI Taxonomy" id="6526"/>
    <lineage>
        <taxon>Eukaryota</taxon>
        <taxon>Metazoa</taxon>
        <taxon>Spiralia</taxon>
        <taxon>Lophotrochozoa</taxon>
        <taxon>Mollusca</taxon>
        <taxon>Gastropoda</taxon>
        <taxon>Heterobranchia</taxon>
        <taxon>Euthyneura</taxon>
        <taxon>Panpulmonata</taxon>
        <taxon>Hygrophila</taxon>
        <taxon>Lymnaeoidea</taxon>
        <taxon>Planorbidae</taxon>
        <taxon>Biomphalaria</taxon>
    </lineage>
</organism>
<dbReference type="RefSeq" id="XP_055884163.1">
    <property type="nucleotide sequence ID" value="XM_056028188.1"/>
</dbReference>
<evidence type="ECO:0000313" key="1">
    <source>
        <dbReference type="Proteomes" id="UP001165740"/>
    </source>
</evidence>
<dbReference type="AlphaFoldDB" id="A0A9W3AAG6"/>
<evidence type="ECO:0000313" key="2">
    <source>
        <dbReference type="RefSeq" id="XP_055884163.1"/>
    </source>
</evidence>
<gene>
    <name evidence="2" type="primary">LOC106078745</name>
</gene>
<reference evidence="2" key="1">
    <citation type="submission" date="2025-08" db="UniProtKB">
        <authorList>
            <consortium name="RefSeq"/>
        </authorList>
    </citation>
    <scope>IDENTIFICATION</scope>
</reference>
<dbReference type="GeneID" id="106078745"/>
<accession>A0A9W3AAG6</accession>
<protein>
    <submittedName>
        <fullName evidence="2">Uncharacterized protein LOC106078745</fullName>
    </submittedName>
</protein>
<keyword evidence="1" id="KW-1185">Reference proteome</keyword>
<dbReference type="Proteomes" id="UP001165740">
    <property type="component" value="Chromosome 4"/>
</dbReference>
<name>A0A9W3AAG6_BIOGL</name>
<sequence length="104" mass="11882">MSRLSDSIFFHPVQDGSFTEVNTSNATTSDQSPSAEAFDSLWKFSELLLLRQCFARIAYNLPASETFGQSQISHGRMLQNVQKISQLRSLKCWPVYKFFDYTST</sequence>